<name>A0AAV1L4A8_9NEOP</name>
<sequence length="310" mass="36383">METVVVRQFLDFLHDFLHLCQLDNWPSNDTSENELRNAFLMSQHVVKCLDKLHELFIINEFVSTLSDSSISNVLLKKCLEDPPKYILKKIINSSSKIGQMDVGFKVFVELFSEEKLEDYLADFFLEAASKETLLKNLPKEFPKDALMKFKTELILSELSSCNDFKPIIKDMLNDSNENTIDLLLSCLLNQNLKYTVVVKCIVDIFIEIMQSKEIIYKHFWKHLYRLEEKFLIDLCIQHNEIFQLLSKALIDCGRLLKENMSAEYFYIDLTYSELKSVLLKISKNEQLKMEFLELVMNNESELAFWNNILL</sequence>
<dbReference type="EMBL" id="CAVLGL010000083">
    <property type="protein sequence ID" value="CAK1588872.1"/>
    <property type="molecule type" value="Genomic_DNA"/>
</dbReference>
<evidence type="ECO:0000313" key="1">
    <source>
        <dbReference type="EMBL" id="CAK1588872.1"/>
    </source>
</evidence>
<protein>
    <submittedName>
        <fullName evidence="1">Uncharacterized protein</fullName>
    </submittedName>
</protein>
<keyword evidence="2" id="KW-1185">Reference proteome</keyword>
<gene>
    <name evidence="1" type="ORF">PARMNEM_LOCUS9456</name>
</gene>
<dbReference type="Proteomes" id="UP001314205">
    <property type="component" value="Unassembled WGS sequence"/>
</dbReference>
<dbReference type="AlphaFoldDB" id="A0AAV1L4A8"/>
<proteinExistence type="predicted"/>
<evidence type="ECO:0000313" key="2">
    <source>
        <dbReference type="Proteomes" id="UP001314205"/>
    </source>
</evidence>
<comment type="caution">
    <text evidence="1">The sequence shown here is derived from an EMBL/GenBank/DDBJ whole genome shotgun (WGS) entry which is preliminary data.</text>
</comment>
<organism evidence="1 2">
    <name type="scientific">Parnassius mnemosyne</name>
    <name type="common">clouded apollo</name>
    <dbReference type="NCBI Taxonomy" id="213953"/>
    <lineage>
        <taxon>Eukaryota</taxon>
        <taxon>Metazoa</taxon>
        <taxon>Ecdysozoa</taxon>
        <taxon>Arthropoda</taxon>
        <taxon>Hexapoda</taxon>
        <taxon>Insecta</taxon>
        <taxon>Pterygota</taxon>
        <taxon>Neoptera</taxon>
        <taxon>Endopterygota</taxon>
        <taxon>Lepidoptera</taxon>
        <taxon>Glossata</taxon>
        <taxon>Ditrysia</taxon>
        <taxon>Papilionoidea</taxon>
        <taxon>Papilionidae</taxon>
        <taxon>Parnassiinae</taxon>
        <taxon>Parnassini</taxon>
        <taxon>Parnassius</taxon>
        <taxon>Driopa</taxon>
    </lineage>
</organism>
<accession>A0AAV1L4A8</accession>
<reference evidence="1 2" key="1">
    <citation type="submission" date="2023-11" db="EMBL/GenBank/DDBJ databases">
        <authorList>
            <person name="Hedman E."/>
            <person name="Englund M."/>
            <person name="Stromberg M."/>
            <person name="Nyberg Akerstrom W."/>
            <person name="Nylinder S."/>
            <person name="Jareborg N."/>
            <person name="Kallberg Y."/>
            <person name="Kronander E."/>
        </authorList>
    </citation>
    <scope>NUCLEOTIDE SEQUENCE [LARGE SCALE GENOMIC DNA]</scope>
</reference>